<name>A0AAV2DUA6_9ROSI</name>
<keyword evidence="2" id="KW-1185">Reference proteome</keyword>
<proteinExistence type="predicted"/>
<protein>
    <submittedName>
        <fullName evidence="1">Uncharacterized protein</fullName>
    </submittedName>
</protein>
<reference evidence="1 2" key="1">
    <citation type="submission" date="2024-04" db="EMBL/GenBank/DDBJ databases">
        <authorList>
            <person name="Fracassetti M."/>
        </authorList>
    </citation>
    <scope>NUCLEOTIDE SEQUENCE [LARGE SCALE GENOMIC DNA]</scope>
</reference>
<evidence type="ECO:0000313" key="2">
    <source>
        <dbReference type="Proteomes" id="UP001497516"/>
    </source>
</evidence>
<organism evidence="1 2">
    <name type="scientific">Linum trigynum</name>
    <dbReference type="NCBI Taxonomy" id="586398"/>
    <lineage>
        <taxon>Eukaryota</taxon>
        <taxon>Viridiplantae</taxon>
        <taxon>Streptophyta</taxon>
        <taxon>Embryophyta</taxon>
        <taxon>Tracheophyta</taxon>
        <taxon>Spermatophyta</taxon>
        <taxon>Magnoliopsida</taxon>
        <taxon>eudicotyledons</taxon>
        <taxon>Gunneridae</taxon>
        <taxon>Pentapetalae</taxon>
        <taxon>rosids</taxon>
        <taxon>fabids</taxon>
        <taxon>Malpighiales</taxon>
        <taxon>Linaceae</taxon>
        <taxon>Linum</taxon>
    </lineage>
</organism>
<dbReference type="AlphaFoldDB" id="A0AAV2DUA6"/>
<accession>A0AAV2DUA6</accession>
<evidence type="ECO:0000313" key="1">
    <source>
        <dbReference type="EMBL" id="CAL1377003.1"/>
    </source>
</evidence>
<dbReference type="EMBL" id="OZ034816">
    <property type="protein sequence ID" value="CAL1377003.1"/>
    <property type="molecule type" value="Genomic_DNA"/>
</dbReference>
<dbReference type="Proteomes" id="UP001497516">
    <property type="component" value="Chromosome 3"/>
</dbReference>
<sequence>MVWIVDPLERTHRGAKRSIDGKLIVNPDGLRNQRNSEQVNACFVWSRKDYESQICWRLLGKPPRPLVTWIAIRDSLVGVIAVVKAAWICSYCWMMDFASEGTFCSYYEEQMWPPDGSIVNRNFQKIT</sequence>
<gene>
    <name evidence="1" type="ORF">LTRI10_LOCUS18689</name>
</gene>